<reference evidence="2 3" key="1">
    <citation type="submission" date="2019-12" db="EMBL/GenBank/DDBJ databases">
        <authorList>
            <person name="Floudas D."/>
            <person name="Bentzer J."/>
            <person name="Ahren D."/>
            <person name="Johansson T."/>
            <person name="Persson P."/>
            <person name="Tunlid A."/>
        </authorList>
    </citation>
    <scope>NUCLEOTIDE SEQUENCE [LARGE SCALE GENOMIC DNA]</scope>
    <source>
        <strain evidence="2 3">CBS 102.39</strain>
    </source>
</reference>
<feature type="region of interest" description="Disordered" evidence="1">
    <location>
        <begin position="92"/>
        <end position="137"/>
    </location>
</feature>
<sequence>MSPSFALHSIFALFTHFHPELWHPITEIVVAEAKRGSALVAIDLNSSRDLSLDAEDIRGHRPAENDQRRPRLRMKSHQRLRSYQQILEDFQEQARSAKEAKAAPVTDEANVAGGVGENRTLEGNGSGAYNNQEEDLEDEELDQLDDFFTPVHSRVSSPVSSPRKQQPRREDTARRSKRLSLPAIGLQPTNVTARTAEISPLDQSTSLSRESSIGELTSSAGGRSRRFSLVLVGRNSYYPEEGSGSTVVLDESADLSKGVAAARLSELLGRKTKP</sequence>
<evidence type="ECO:0000313" key="2">
    <source>
        <dbReference type="EMBL" id="KAF4610790.1"/>
    </source>
</evidence>
<dbReference type="Proteomes" id="UP000521872">
    <property type="component" value="Unassembled WGS sequence"/>
</dbReference>
<feature type="compositionally biased region" description="Low complexity" evidence="1">
    <location>
        <begin position="151"/>
        <end position="164"/>
    </location>
</feature>
<dbReference type="EMBL" id="JAACJL010000058">
    <property type="protein sequence ID" value="KAF4610790.1"/>
    <property type="molecule type" value="Genomic_DNA"/>
</dbReference>
<evidence type="ECO:0000256" key="1">
    <source>
        <dbReference type="SAM" id="MobiDB-lite"/>
    </source>
</evidence>
<feature type="region of interest" description="Disordered" evidence="1">
    <location>
        <begin position="200"/>
        <end position="219"/>
    </location>
</feature>
<feature type="region of interest" description="Disordered" evidence="1">
    <location>
        <begin position="55"/>
        <end position="78"/>
    </location>
</feature>
<protein>
    <submittedName>
        <fullName evidence="2">Uncharacterized protein</fullName>
    </submittedName>
</protein>
<evidence type="ECO:0000313" key="3">
    <source>
        <dbReference type="Proteomes" id="UP000521872"/>
    </source>
</evidence>
<gene>
    <name evidence="2" type="ORF">D9613_006610</name>
</gene>
<feature type="compositionally biased region" description="Polar residues" evidence="1">
    <location>
        <begin position="121"/>
        <end position="131"/>
    </location>
</feature>
<keyword evidence="3" id="KW-1185">Reference proteome</keyword>
<organism evidence="2 3">
    <name type="scientific">Agrocybe pediades</name>
    <dbReference type="NCBI Taxonomy" id="84607"/>
    <lineage>
        <taxon>Eukaryota</taxon>
        <taxon>Fungi</taxon>
        <taxon>Dikarya</taxon>
        <taxon>Basidiomycota</taxon>
        <taxon>Agaricomycotina</taxon>
        <taxon>Agaricomycetes</taxon>
        <taxon>Agaricomycetidae</taxon>
        <taxon>Agaricales</taxon>
        <taxon>Agaricineae</taxon>
        <taxon>Strophariaceae</taxon>
        <taxon>Agrocybe</taxon>
    </lineage>
</organism>
<comment type="caution">
    <text evidence="2">The sequence shown here is derived from an EMBL/GenBank/DDBJ whole genome shotgun (WGS) entry which is preliminary data.</text>
</comment>
<feature type="compositionally biased region" description="Basic and acidic residues" evidence="1">
    <location>
        <begin position="55"/>
        <end position="69"/>
    </location>
</feature>
<proteinExistence type="predicted"/>
<name>A0A8H4QGP0_9AGAR</name>
<dbReference type="AlphaFoldDB" id="A0A8H4QGP0"/>
<feature type="region of interest" description="Disordered" evidence="1">
    <location>
        <begin position="151"/>
        <end position="182"/>
    </location>
</feature>
<feature type="compositionally biased region" description="Polar residues" evidence="1">
    <location>
        <begin position="201"/>
        <end position="219"/>
    </location>
</feature>
<accession>A0A8H4QGP0</accession>